<dbReference type="EMBL" id="HG518324">
    <property type="protein sequence ID" value="CDI12208.1"/>
    <property type="molecule type" value="Genomic_DNA"/>
</dbReference>
<dbReference type="AlphaFoldDB" id="U4Q4P1"/>
<geneLocation type="plasmid" evidence="2 3">
    <name>IRBL74_p</name>
</geneLocation>
<evidence type="ECO:0000313" key="3">
    <source>
        <dbReference type="Proteomes" id="UP000016944"/>
    </source>
</evidence>
<reference evidence="2 3" key="1">
    <citation type="journal article" date="2013" name="Genome Announc.">
        <title>Complete Genome Sequence of the Sesbania Symbiont and Rice Growth-Promoting Endophyte Rhizobium sp. Strain IRBG74.</title>
        <authorList>
            <person name="Crook M.B."/>
            <person name="Mitra S."/>
            <person name="Ane J.M."/>
            <person name="Sadowsky M.J."/>
            <person name="Gyaneshwar P."/>
        </authorList>
    </citation>
    <scope>NUCLEOTIDE SEQUENCE [LARGE SCALE GENOMIC DNA]</scope>
    <source>
        <strain evidence="2 3">IRBG74</strain>
        <plasmid evidence="3">IRBL74_p</plasmid>
    </source>
</reference>
<protein>
    <recommendedName>
        <fullName evidence="4">DUF982 domain-containing protein</fullName>
    </recommendedName>
</protein>
<evidence type="ECO:0008006" key="4">
    <source>
        <dbReference type="Google" id="ProtNLM"/>
    </source>
</evidence>
<proteinExistence type="predicted"/>
<dbReference type="Gene3D" id="6.10.250.730">
    <property type="match status" value="1"/>
</dbReference>
<evidence type="ECO:0000256" key="1">
    <source>
        <dbReference type="SAM" id="MobiDB-lite"/>
    </source>
</evidence>
<feature type="region of interest" description="Disordered" evidence="1">
    <location>
        <begin position="144"/>
        <end position="178"/>
    </location>
</feature>
<gene>
    <name evidence="2" type="ORF">BN877_p0488</name>
</gene>
<dbReference type="Pfam" id="PF06169">
    <property type="entry name" value="DUF982"/>
    <property type="match status" value="1"/>
</dbReference>
<dbReference type="Proteomes" id="UP000016944">
    <property type="component" value="Plasmid IRBL74_p"/>
</dbReference>
<accession>U4Q4P1</accession>
<keyword evidence="2" id="KW-0614">Plasmid</keyword>
<dbReference type="InterPro" id="IPR010385">
    <property type="entry name" value="DUF982"/>
</dbReference>
<name>U4Q4P1_9HYPH</name>
<dbReference type="HOGENOM" id="CLU_1509440_0_0_5"/>
<dbReference type="KEGG" id="rir:BN877_p0488"/>
<sequence length="178" mass="20108">MSSGAFAICCTASLRMIWIDRQQDLWFRYPRKGIGSECNNSVSLRNRECSRQLDVNWRNTLMNNSRWVSPVTILSTEGGRQTVYGPFDALIFLLDEWPDKRGPAYVRARSACRAALAGRQGADWARDMFLQAAQEAQIVQRQKDETLSFGPSSRGGRANFSPKEGSRITDRANYNHPG</sequence>
<organism evidence="2 3">
    <name type="scientific">Agrobacterium pusense</name>
    <dbReference type="NCBI Taxonomy" id="648995"/>
    <lineage>
        <taxon>Bacteria</taxon>
        <taxon>Pseudomonadati</taxon>
        <taxon>Pseudomonadota</taxon>
        <taxon>Alphaproteobacteria</taxon>
        <taxon>Hyphomicrobiales</taxon>
        <taxon>Rhizobiaceae</taxon>
        <taxon>Rhizobium/Agrobacterium group</taxon>
        <taxon>Agrobacterium</taxon>
    </lineage>
</organism>
<evidence type="ECO:0000313" key="2">
    <source>
        <dbReference type="EMBL" id="CDI12208.1"/>
    </source>
</evidence>